<dbReference type="PANTHER" id="PTHR40626">
    <property type="entry name" value="MIP31509P"/>
    <property type="match status" value="1"/>
</dbReference>
<dbReference type="Gene3D" id="3.30.160.60">
    <property type="entry name" value="Classic Zinc Finger"/>
    <property type="match status" value="1"/>
</dbReference>
<evidence type="ECO:0000256" key="3">
    <source>
        <dbReference type="ARBA" id="ARBA00022737"/>
    </source>
</evidence>
<dbReference type="GO" id="GO:0000785">
    <property type="term" value="C:chromatin"/>
    <property type="evidence" value="ECO:0007669"/>
    <property type="project" value="TreeGrafter"/>
</dbReference>
<evidence type="ECO:0000259" key="11">
    <source>
        <dbReference type="PROSITE" id="PS50157"/>
    </source>
</evidence>
<dbReference type="GO" id="GO:0000978">
    <property type="term" value="F:RNA polymerase II cis-regulatory region sequence-specific DNA binding"/>
    <property type="evidence" value="ECO:0007669"/>
    <property type="project" value="InterPro"/>
</dbReference>
<dbReference type="GO" id="GO:0006351">
    <property type="term" value="P:DNA-templated transcription"/>
    <property type="evidence" value="ECO:0007669"/>
    <property type="project" value="InterPro"/>
</dbReference>
<evidence type="ECO:0000256" key="10">
    <source>
        <dbReference type="SAM" id="MobiDB-lite"/>
    </source>
</evidence>
<dbReference type="InterPro" id="IPR051059">
    <property type="entry name" value="VerF-like"/>
</dbReference>
<dbReference type="AlphaFoldDB" id="A0A1M3TVS8"/>
<evidence type="ECO:0000313" key="13">
    <source>
        <dbReference type="Proteomes" id="UP000184063"/>
    </source>
</evidence>
<accession>A0A1M3TVS8</accession>
<dbReference type="GO" id="GO:0000981">
    <property type="term" value="F:DNA-binding transcription factor activity, RNA polymerase II-specific"/>
    <property type="evidence" value="ECO:0007669"/>
    <property type="project" value="InterPro"/>
</dbReference>
<organism evidence="12 13">
    <name type="scientific">Aspergillus luchuensis (strain CBS 106.47)</name>
    <dbReference type="NCBI Taxonomy" id="1137211"/>
    <lineage>
        <taxon>Eukaryota</taxon>
        <taxon>Fungi</taxon>
        <taxon>Dikarya</taxon>
        <taxon>Ascomycota</taxon>
        <taxon>Pezizomycotina</taxon>
        <taxon>Eurotiomycetes</taxon>
        <taxon>Eurotiomycetidae</taxon>
        <taxon>Eurotiales</taxon>
        <taxon>Aspergillaceae</taxon>
        <taxon>Aspergillus</taxon>
        <taxon>Aspergillus subgen. Circumdati</taxon>
    </lineage>
</organism>
<evidence type="ECO:0000256" key="7">
    <source>
        <dbReference type="ARBA" id="ARBA00023163"/>
    </source>
</evidence>
<reference evidence="13" key="1">
    <citation type="journal article" date="2017" name="Genome Biol.">
        <title>Comparative genomics reveals high biological diversity and specific adaptations in the industrially and medically important fungal genus Aspergillus.</title>
        <authorList>
            <person name="de Vries R.P."/>
            <person name="Riley R."/>
            <person name="Wiebenga A."/>
            <person name="Aguilar-Osorio G."/>
            <person name="Amillis S."/>
            <person name="Uchima C.A."/>
            <person name="Anderluh G."/>
            <person name="Asadollahi M."/>
            <person name="Askin M."/>
            <person name="Barry K."/>
            <person name="Battaglia E."/>
            <person name="Bayram O."/>
            <person name="Benocci T."/>
            <person name="Braus-Stromeyer S.A."/>
            <person name="Caldana C."/>
            <person name="Canovas D."/>
            <person name="Cerqueira G.C."/>
            <person name="Chen F."/>
            <person name="Chen W."/>
            <person name="Choi C."/>
            <person name="Clum A."/>
            <person name="Dos Santos R.A."/>
            <person name="Damasio A.R."/>
            <person name="Diallinas G."/>
            <person name="Emri T."/>
            <person name="Fekete E."/>
            <person name="Flipphi M."/>
            <person name="Freyberg S."/>
            <person name="Gallo A."/>
            <person name="Gournas C."/>
            <person name="Habgood R."/>
            <person name="Hainaut M."/>
            <person name="Harispe M.L."/>
            <person name="Henrissat B."/>
            <person name="Hilden K.S."/>
            <person name="Hope R."/>
            <person name="Hossain A."/>
            <person name="Karabika E."/>
            <person name="Karaffa L."/>
            <person name="Karanyi Z."/>
            <person name="Krasevec N."/>
            <person name="Kuo A."/>
            <person name="Kusch H."/>
            <person name="LaButti K."/>
            <person name="Lagendijk E.L."/>
            <person name="Lapidus A."/>
            <person name="Levasseur A."/>
            <person name="Lindquist E."/>
            <person name="Lipzen A."/>
            <person name="Logrieco A.F."/>
            <person name="MacCabe A."/>
            <person name="Maekelae M.R."/>
            <person name="Malavazi I."/>
            <person name="Melin P."/>
            <person name="Meyer V."/>
            <person name="Mielnichuk N."/>
            <person name="Miskei M."/>
            <person name="Molnar A.P."/>
            <person name="Mule G."/>
            <person name="Ngan C.Y."/>
            <person name="Orejas M."/>
            <person name="Orosz E."/>
            <person name="Ouedraogo J.P."/>
            <person name="Overkamp K.M."/>
            <person name="Park H.-S."/>
            <person name="Perrone G."/>
            <person name="Piumi F."/>
            <person name="Punt P.J."/>
            <person name="Ram A.F."/>
            <person name="Ramon A."/>
            <person name="Rauscher S."/>
            <person name="Record E."/>
            <person name="Riano-Pachon D.M."/>
            <person name="Robert V."/>
            <person name="Roehrig J."/>
            <person name="Ruller R."/>
            <person name="Salamov A."/>
            <person name="Salih N.S."/>
            <person name="Samson R.A."/>
            <person name="Sandor E."/>
            <person name="Sanguinetti M."/>
            <person name="Schuetze T."/>
            <person name="Sepcic K."/>
            <person name="Shelest E."/>
            <person name="Sherlock G."/>
            <person name="Sophianopoulou V."/>
            <person name="Squina F.M."/>
            <person name="Sun H."/>
            <person name="Susca A."/>
            <person name="Todd R.B."/>
            <person name="Tsang A."/>
            <person name="Unkles S.E."/>
            <person name="van de Wiele N."/>
            <person name="van Rossen-Uffink D."/>
            <person name="Oliveira J.V."/>
            <person name="Vesth T.C."/>
            <person name="Visser J."/>
            <person name="Yu J.-H."/>
            <person name="Zhou M."/>
            <person name="Andersen M.R."/>
            <person name="Archer D.B."/>
            <person name="Baker S.E."/>
            <person name="Benoit I."/>
            <person name="Brakhage A.A."/>
            <person name="Braus G.H."/>
            <person name="Fischer R."/>
            <person name="Frisvad J.C."/>
            <person name="Goldman G.H."/>
            <person name="Houbraken J."/>
            <person name="Oakley B."/>
            <person name="Pocsi I."/>
            <person name="Scazzocchio C."/>
            <person name="Seiboth B."/>
            <person name="vanKuyk P.A."/>
            <person name="Wortman J."/>
            <person name="Dyer P.S."/>
            <person name="Grigoriev I.V."/>
        </authorList>
    </citation>
    <scope>NUCLEOTIDE SEQUENCE [LARGE SCALE GENOMIC DNA]</scope>
    <source>
        <strain evidence="13">CBS 106.47</strain>
    </source>
</reference>
<dbReference type="InterPro" id="IPR036236">
    <property type="entry name" value="Znf_C2H2_sf"/>
</dbReference>
<protein>
    <recommendedName>
        <fullName evidence="11">C2H2-type domain-containing protein</fullName>
    </recommendedName>
</protein>
<evidence type="ECO:0000256" key="1">
    <source>
        <dbReference type="ARBA" id="ARBA00004123"/>
    </source>
</evidence>
<feature type="domain" description="C2H2-type" evidence="11">
    <location>
        <begin position="9"/>
        <end position="36"/>
    </location>
</feature>
<dbReference type="EMBL" id="KV878237">
    <property type="protein sequence ID" value="OJZ90853.1"/>
    <property type="molecule type" value="Genomic_DNA"/>
</dbReference>
<feature type="domain" description="C2H2-type" evidence="11">
    <location>
        <begin position="39"/>
        <end position="67"/>
    </location>
</feature>
<dbReference type="InterPro" id="IPR013087">
    <property type="entry name" value="Znf_C2H2_type"/>
</dbReference>
<evidence type="ECO:0000256" key="9">
    <source>
        <dbReference type="PROSITE-ProRule" id="PRU00042"/>
    </source>
</evidence>
<evidence type="ECO:0000256" key="6">
    <source>
        <dbReference type="ARBA" id="ARBA00023015"/>
    </source>
</evidence>
<keyword evidence="6" id="KW-0805">Transcription regulation</keyword>
<name>A0A1M3TVS8_ASPLC</name>
<evidence type="ECO:0000256" key="4">
    <source>
        <dbReference type="ARBA" id="ARBA00022771"/>
    </source>
</evidence>
<dbReference type="SMART" id="SM00355">
    <property type="entry name" value="ZnF_C2H2"/>
    <property type="match status" value="2"/>
</dbReference>
<dbReference type="InterPro" id="IPR007219">
    <property type="entry name" value="XnlR_reg_dom"/>
</dbReference>
<comment type="subcellular location">
    <subcellularLocation>
        <location evidence="1">Nucleus</location>
    </subcellularLocation>
</comment>
<keyword evidence="2" id="KW-0479">Metal-binding</keyword>
<evidence type="ECO:0000256" key="5">
    <source>
        <dbReference type="ARBA" id="ARBA00022833"/>
    </source>
</evidence>
<dbReference type="OrthoDB" id="4495011at2759"/>
<dbReference type="GO" id="GO:0005634">
    <property type="term" value="C:nucleus"/>
    <property type="evidence" value="ECO:0007669"/>
    <property type="project" value="UniProtKB-SubCell"/>
</dbReference>
<dbReference type="PROSITE" id="PS50157">
    <property type="entry name" value="ZINC_FINGER_C2H2_2"/>
    <property type="match status" value="2"/>
</dbReference>
<evidence type="ECO:0000256" key="8">
    <source>
        <dbReference type="ARBA" id="ARBA00023242"/>
    </source>
</evidence>
<feature type="region of interest" description="Disordered" evidence="10">
    <location>
        <begin position="84"/>
        <end position="112"/>
    </location>
</feature>
<evidence type="ECO:0000313" key="12">
    <source>
        <dbReference type="EMBL" id="OJZ90853.1"/>
    </source>
</evidence>
<dbReference type="SUPFAM" id="SSF57667">
    <property type="entry name" value="beta-beta-alpha zinc fingers"/>
    <property type="match status" value="1"/>
</dbReference>
<dbReference type="PANTHER" id="PTHR40626:SF11">
    <property type="entry name" value="ZINC FINGER PROTEIN YPR022C"/>
    <property type="match status" value="1"/>
</dbReference>
<evidence type="ECO:0000256" key="2">
    <source>
        <dbReference type="ARBA" id="ARBA00022723"/>
    </source>
</evidence>
<dbReference type="CDD" id="cd12148">
    <property type="entry name" value="fungal_TF_MHR"/>
    <property type="match status" value="1"/>
</dbReference>
<keyword evidence="3" id="KW-0677">Repeat</keyword>
<keyword evidence="7" id="KW-0804">Transcription</keyword>
<dbReference type="VEuPathDB" id="FungiDB:ASPFODRAFT_41297"/>
<keyword evidence="4 9" id="KW-0863">Zinc-finger</keyword>
<dbReference type="Proteomes" id="UP000184063">
    <property type="component" value="Unassembled WGS sequence"/>
</dbReference>
<dbReference type="PROSITE" id="PS00028">
    <property type="entry name" value="ZINC_FINGER_C2H2_1"/>
    <property type="match status" value="2"/>
</dbReference>
<dbReference type="Pfam" id="PF04082">
    <property type="entry name" value="Fungal_trans"/>
    <property type="match status" value="1"/>
</dbReference>
<sequence length="769" mass="85772">MQPEVRKRFACSFCDAKFARKEHKLRHEQSHPDTPRSSFKCSSCPRAFLRKDVLTRHERCVHRILKPSHRQRASRVQASQIQETRTHQIQESQTFQTDRLSATDTNSAQTTEPLRPAVGIMAEMETQLQSSEGPSRSLTWDYSNIDMYSDFFGSSDTLLPDGDYTLLPNQNRTQETEGDNNEVALNVAGTVNSIMSTMYDNISASDGAAGDKVHATGFPIWNAGPTHVNPSLMDSVGIRYPTLNPSDLPSPPSSDYMSCETSMKLLELVENSNENQSKLSAQLLLDDTVMVRLQDATGRGSQPENRSLPAKVKCQRYIRSFFQYFHVHMPLMHVPTFQVRTSPSALLLSMLAIGALYSFNPVEARALHDLSKSTLDTDEGSKKQTVYLQTLLFITCFIYGSDDATLRSDGLKFQARLTRELRTTREDLCSSKCHDWESWVEAEARKRAIINTIIFLGLMSVSSMSDEISVPGDFDFEMPYDEPLWLCPNAEAWKSQRSLMQVPKSFKSAFHALLYTPEPLCTTPSVLGHLTLMHALWAHVRRSRYTAMALPSQLATQVLQSAANALGRWMLSIKELCVACEEASRAYPSLIALGIVLWEVTCVHLYADTPALANVKAITLGLVEDAQNVNPLLVRTQRSSHMTIAAKHSLVFLRGPISRGIHLVRFTGSINVHPGHCLLGYHCVVLLVGWLYTVEYDTQRGAKCNTEEQALLDAVASLIEDSGIENIHLLPPSKAVATVWSDVLNAPSRIWGVEKLLGRYLATSISTSS</sequence>
<gene>
    <name evidence="12" type="ORF">ASPFODRAFT_41297</name>
</gene>
<keyword evidence="8" id="KW-0539">Nucleus</keyword>
<keyword evidence="5" id="KW-0862">Zinc</keyword>
<proteinExistence type="predicted"/>
<dbReference type="GO" id="GO:0008270">
    <property type="term" value="F:zinc ion binding"/>
    <property type="evidence" value="ECO:0007669"/>
    <property type="project" value="UniProtKB-KW"/>
</dbReference>